<reference evidence="1 2" key="1">
    <citation type="journal article" date="2017" name="Syst. Appl. Microbiol.">
        <title>Lebetimonas natsushimae sp. nov., a novel strictly anaerobic, moderately thermophilic chemoautotroph isolated from a deep-sea hydrothermal vent polychaete nest in the Mid-Okinawa Trough.</title>
        <authorList>
            <person name="Nagata R."/>
            <person name="Takaki Y."/>
            <person name="Tame A."/>
            <person name="Nunoura T."/>
            <person name="Muto H."/>
            <person name="Mino S."/>
            <person name="Sawayama S."/>
            <person name="Takai K."/>
            <person name="Nakagawa S."/>
        </authorList>
    </citation>
    <scope>NUCLEOTIDE SEQUENCE [LARGE SCALE GENOMIC DNA]</scope>
    <source>
        <strain evidence="1 2">HS1857</strain>
    </source>
</reference>
<dbReference type="Proteomes" id="UP000217944">
    <property type="component" value="Unassembled WGS sequence"/>
</dbReference>
<dbReference type="EMBL" id="BDME01000001">
    <property type="protein sequence ID" value="GAX87338.1"/>
    <property type="molecule type" value="Genomic_DNA"/>
</dbReference>
<dbReference type="AlphaFoldDB" id="A0A292YC61"/>
<gene>
    <name evidence="1" type="ORF">LNAT_P0633</name>
</gene>
<name>A0A292YC61_9BACT</name>
<keyword evidence="2" id="KW-1185">Reference proteome</keyword>
<comment type="caution">
    <text evidence="1">The sequence shown here is derived from an EMBL/GenBank/DDBJ whole genome shotgun (WGS) entry which is preliminary data.</text>
</comment>
<organism evidence="1 2">
    <name type="scientific">Lebetimonas natsushimae</name>
    <dbReference type="NCBI Taxonomy" id="1936991"/>
    <lineage>
        <taxon>Bacteria</taxon>
        <taxon>Pseudomonadati</taxon>
        <taxon>Campylobacterota</taxon>
        <taxon>Epsilonproteobacteria</taxon>
        <taxon>Nautiliales</taxon>
        <taxon>Nautiliaceae</taxon>
        <taxon>Lebetimonas</taxon>
    </lineage>
</organism>
<proteinExistence type="predicted"/>
<sequence>MIGLFLISNITLFGRRLEESLAGIIIIDFLFRYNFTKKRSVMVEKIKEKVKNAKHIDEKKKSVILEKIEEWKHDKEAMSLIPSLLMKYYEEDIKPILDELGLTD</sequence>
<evidence type="ECO:0000313" key="2">
    <source>
        <dbReference type="Proteomes" id="UP000217944"/>
    </source>
</evidence>
<evidence type="ECO:0000313" key="1">
    <source>
        <dbReference type="EMBL" id="GAX87338.1"/>
    </source>
</evidence>
<protein>
    <submittedName>
        <fullName evidence="1">Uncharacterized protein</fullName>
    </submittedName>
</protein>
<accession>A0A292YC61</accession>